<keyword evidence="2" id="KW-1185">Reference proteome</keyword>
<dbReference type="AlphaFoldDB" id="A0A316TMP5"/>
<name>A0A316TMP5_9ACTN</name>
<gene>
    <name evidence="1" type="ORF">DJ010_20585</name>
</gene>
<dbReference type="Proteomes" id="UP000245507">
    <property type="component" value="Unassembled WGS sequence"/>
</dbReference>
<dbReference type="Gene3D" id="3.90.1140.10">
    <property type="entry name" value="Cyclic phosphodiesterase"/>
    <property type="match status" value="1"/>
</dbReference>
<dbReference type="RefSeq" id="WP_109697328.1">
    <property type="nucleotide sequence ID" value="NZ_QGDD01000012.1"/>
</dbReference>
<accession>A0A316TMP5</accession>
<dbReference type="SUPFAM" id="SSF55144">
    <property type="entry name" value="LigT-like"/>
    <property type="match status" value="1"/>
</dbReference>
<dbReference type="OrthoDB" id="2082235at2"/>
<evidence type="ECO:0008006" key="3">
    <source>
        <dbReference type="Google" id="ProtNLM"/>
    </source>
</evidence>
<protein>
    <recommendedName>
        <fullName evidence="3">2'-5' RNA ligase family protein</fullName>
    </recommendedName>
</protein>
<evidence type="ECO:0000313" key="2">
    <source>
        <dbReference type="Proteomes" id="UP000245507"/>
    </source>
</evidence>
<dbReference type="InterPro" id="IPR009097">
    <property type="entry name" value="Cyclic_Pdiesterase"/>
</dbReference>
<dbReference type="Pfam" id="PF13563">
    <property type="entry name" value="2_5_RNA_ligase2"/>
    <property type="match status" value="1"/>
</dbReference>
<sequence length="176" mass="19224">MTHEPGHTVLVVPVPELEPFVRSRWVHYEPGWVATDPAFTHAHITALAPYVRRPTAADLALVGRVAAATAPFDYELRDVIAFDTGWIVAAPEPAAPFAALTHALWKAFPQCPPYAGQFDVAPHVTLDSISDTVSIASTRALIGDVLPVRCRADRLELHWYEEGGCHVLADWKLTGA</sequence>
<evidence type="ECO:0000313" key="1">
    <source>
        <dbReference type="EMBL" id="PWN01016.1"/>
    </source>
</evidence>
<organism evidence="1 2">
    <name type="scientific">Nocardioides silvaticus</name>
    <dbReference type="NCBI Taxonomy" id="2201891"/>
    <lineage>
        <taxon>Bacteria</taxon>
        <taxon>Bacillati</taxon>
        <taxon>Actinomycetota</taxon>
        <taxon>Actinomycetes</taxon>
        <taxon>Propionibacteriales</taxon>
        <taxon>Nocardioidaceae</taxon>
        <taxon>Nocardioides</taxon>
    </lineage>
</organism>
<dbReference type="EMBL" id="QGDD01000012">
    <property type="protein sequence ID" value="PWN01016.1"/>
    <property type="molecule type" value="Genomic_DNA"/>
</dbReference>
<comment type="caution">
    <text evidence="1">The sequence shown here is derived from an EMBL/GenBank/DDBJ whole genome shotgun (WGS) entry which is preliminary data.</text>
</comment>
<reference evidence="1 2" key="1">
    <citation type="submission" date="2018-05" db="EMBL/GenBank/DDBJ databases">
        <title>Nocardioides silvaticus genome.</title>
        <authorList>
            <person name="Li C."/>
            <person name="Wang G."/>
        </authorList>
    </citation>
    <scope>NUCLEOTIDE SEQUENCE [LARGE SCALE GENOMIC DNA]</scope>
    <source>
        <strain evidence="1 2">CCTCC AB 2018079</strain>
    </source>
</reference>
<proteinExistence type="predicted"/>